<organism evidence="1 2">
    <name type="scientific">Bifidobacterium anseris</name>
    <dbReference type="NCBI Taxonomy" id="2020963"/>
    <lineage>
        <taxon>Bacteria</taxon>
        <taxon>Bacillati</taxon>
        <taxon>Actinomycetota</taxon>
        <taxon>Actinomycetes</taxon>
        <taxon>Bifidobacteriales</taxon>
        <taxon>Bifidobacteriaceae</taxon>
        <taxon>Bifidobacterium</taxon>
    </lineage>
</organism>
<keyword evidence="2" id="KW-1185">Reference proteome</keyword>
<evidence type="ECO:0000313" key="1">
    <source>
        <dbReference type="EMBL" id="PLS28137.1"/>
    </source>
</evidence>
<dbReference type="Proteomes" id="UP000234935">
    <property type="component" value="Unassembled WGS sequence"/>
</dbReference>
<name>A0A2N5J1P7_9BIFI</name>
<protein>
    <submittedName>
        <fullName evidence="1">Uncharacterized protein</fullName>
    </submittedName>
</protein>
<dbReference type="AlphaFoldDB" id="A0A2N5J1P7"/>
<gene>
    <name evidence="1" type="ORF">CGZ88_0299</name>
</gene>
<comment type="caution">
    <text evidence="1">The sequence shown here is derived from an EMBL/GenBank/DDBJ whole genome shotgun (WGS) entry which is preliminary data.</text>
</comment>
<proteinExistence type="predicted"/>
<sequence length="87" mass="10082">MKCADFEAFCRESKDISVGDLSTAYFRSQGVGFFNIEDDSINVTGKELQRWMLWCVYYGRPKEEYPLAETLTCHRPLRCPSHRGLIP</sequence>
<dbReference type="EMBL" id="NMYC01000001">
    <property type="protein sequence ID" value="PLS28137.1"/>
    <property type="molecule type" value="Genomic_DNA"/>
</dbReference>
<accession>A0A2N5J1P7</accession>
<reference evidence="1 2" key="1">
    <citation type="submission" date="2017-07" db="EMBL/GenBank/DDBJ databases">
        <title>Bifidobacterium novel species.</title>
        <authorList>
            <person name="Lugli G.A."/>
            <person name="Milani C."/>
            <person name="Duranti S."/>
            <person name="Mangifesta M."/>
        </authorList>
    </citation>
    <scope>NUCLEOTIDE SEQUENCE [LARGE SCALE GENOMIC DNA]</scope>
    <source>
        <strain evidence="2">Goo31D</strain>
    </source>
</reference>
<evidence type="ECO:0000313" key="2">
    <source>
        <dbReference type="Proteomes" id="UP000234935"/>
    </source>
</evidence>